<dbReference type="EMBL" id="CP033926">
    <property type="protein sequence ID" value="AZB01910.1"/>
    <property type="molecule type" value="Genomic_DNA"/>
</dbReference>
<keyword evidence="4" id="KW-1185">Reference proteome</keyword>
<proteinExistence type="predicted"/>
<accession>A0A1N7ICI7</accession>
<sequence length="132" mass="15199">MTTLTIQLPDEEAELLIPLLKKFKAKITSKSSTPNKVILQITEEDSREIVIVKNIKPIHFENRTIEKFNVGDKAWISWDGKKAIPVTITEVTERNYSFKIEKPLKNKGNEHFLFLDEVRSTPELACMNRVTS</sequence>
<dbReference type="Proteomes" id="UP000186106">
    <property type="component" value="Unassembled WGS sequence"/>
</dbReference>
<reference evidence="2 3" key="1">
    <citation type="submission" date="2017-01" db="EMBL/GenBank/DDBJ databases">
        <authorList>
            <person name="Mah S.A."/>
            <person name="Swanson W.J."/>
            <person name="Moy G.W."/>
            <person name="Vacquier V.D."/>
        </authorList>
    </citation>
    <scope>NUCLEOTIDE SEQUENCE [LARGE SCALE GENOMIC DNA]</scope>
    <source>
        <strain evidence="2 3">DSM 16927</strain>
    </source>
</reference>
<evidence type="ECO:0000313" key="1">
    <source>
        <dbReference type="EMBL" id="AZB01910.1"/>
    </source>
</evidence>
<name>A0A1N7ICI7_9FLAO</name>
<dbReference type="EMBL" id="FTNZ01000004">
    <property type="protein sequence ID" value="SIS34750.1"/>
    <property type="molecule type" value="Genomic_DNA"/>
</dbReference>
<reference evidence="1 4" key="2">
    <citation type="submission" date="2018-11" db="EMBL/GenBank/DDBJ databases">
        <title>Proposal to divide the Flavobacteriaceae and reorganize its genera based on Amino Acid Identity values calculated from whole genome sequences.</title>
        <authorList>
            <person name="Nicholson A.C."/>
            <person name="Gulvik C.A."/>
            <person name="Whitney A.M."/>
            <person name="Humrighouse B.W."/>
            <person name="Bell M."/>
            <person name="Holmes B."/>
            <person name="Steigerwalt A.G."/>
            <person name="Villarma A."/>
            <person name="Sheth M."/>
            <person name="Batra D."/>
            <person name="Pryor J."/>
            <person name="Bernardet J.-F."/>
            <person name="Hugo C."/>
            <person name="Kampfer P."/>
            <person name="Newman J."/>
            <person name="McQuiston J.R."/>
        </authorList>
    </citation>
    <scope>NUCLEOTIDE SEQUENCE [LARGE SCALE GENOMIC DNA]</scope>
    <source>
        <strain evidence="1 4">DSM 16927</strain>
    </source>
</reference>
<dbReference type="Proteomes" id="UP000279541">
    <property type="component" value="Chromosome"/>
</dbReference>
<dbReference type="OrthoDB" id="1235060at2"/>
<dbReference type="RefSeq" id="WP_076353635.1">
    <property type="nucleotide sequence ID" value="NZ_CP033926.1"/>
</dbReference>
<dbReference type="AlphaFoldDB" id="A0A1N7ICI7"/>
<organism evidence="2 3">
    <name type="scientific">Chryseobacterium joostei</name>
    <dbReference type="NCBI Taxonomy" id="112234"/>
    <lineage>
        <taxon>Bacteria</taxon>
        <taxon>Pseudomonadati</taxon>
        <taxon>Bacteroidota</taxon>
        <taxon>Flavobacteriia</taxon>
        <taxon>Flavobacteriales</taxon>
        <taxon>Weeksellaceae</taxon>
        <taxon>Chryseobacterium group</taxon>
        <taxon>Chryseobacterium</taxon>
    </lineage>
</organism>
<dbReference type="STRING" id="112234.SAMN05421768_10496"/>
<gene>
    <name evidence="1" type="ORF">EG359_20970</name>
    <name evidence="2" type="ORF">SAMN05421768_10496</name>
</gene>
<protein>
    <submittedName>
        <fullName evidence="2">Uncharacterized protein</fullName>
    </submittedName>
</protein>
<evidence type="ECO:0000313" key="4">
    <source>
        <dbReference type="Proteomes" id="UP000279541"/>
    </source>
</evidence>
<evidence type="ECO:0000313" key="2">
    <source>
        <dbReference type="EMBL" id="SIS34750.1"/>
    </source>
</evidence>
<evidence type="ECO:0000313" key="3">
    <source>
        <dbReference type="Proteomes" id="UP000186106"/>
    </source>
</evidence>
<dbReference type="KEGG" id="cjt:EG359_20970"/>